<organism evidence="2 3">
    <name type="scientific">Variovorax paradoxus</name>
    <dbReference type="NCBI Taxonomy" id="34073"/>
    <lineage>
        <taxon>Bacteria</taxon>
        <taxon>Pseudomonadati</taxon>
        <taxon>Pseudomonadota</taxon>
        <taxon>Betaproteobacteria</taxon>
        <taxon>Burkholderiales</taxon>
        <taxon>Comamonadaceae</taxon>
        <taxon>Variovorax</taxon>
    </lineage>
</organism>
<protein>
    <submittedName>
        <fullName evidence="2">Uncharacterized protein</fullName>
    </submittedName>
</protein>
<keyword evidence="1" id="KW-1133">Transmembrane helix</keyword>
<dbReference type="Proteomes" id="UP000249135">
    <property type="component" value="Unassembled WGS sequence"/>
</dbReference>
<keyword evidence="1" id="KW-0812">Transmembrane</keyword>
<reference evidence="2 3" key="1">
    <citation type="submission" date="2017-08" db="EMBL/GenBank/DDBJ databases">
        <title>Infants hospitalized years apart are colonized by the same room-sourced microbial strains.</title>
        <authorList>
            <person name="Brooks B."/>
            <person name="Olm M.R."/>
            <person name="Firek B.A."/>
            <person name="Baker R."/>
            <person name="Thomas B.C."/>
            <person name="Morowitz M.J."/>
            <person name="Banfield J.F."/>
        </authorList>
    </citation>
    <scope>NUCLEOTIDE SEQUENCE [LARGE SCALE GENOMIC DNA]</scope>
    <source>
        <strain evidence="2">S2_005_003_R2_41</strain>
    </source>
</reference>
<accession>A0A2W5S308</accession>
<evidence type="ECO:0000313" key="3">
    <source>
        <dbReference type="Proteomes" id="UP000249135"/>
    </source>
</evidence>
<evidence type="ECO:0000313" key="2">
    <source>
        <dbReference type="EMBL" id="PZQ77137.1"/>
    </source>
</evidence>
<evidence type="ECO:0000256" key="1">
    <source>
        <dbReference type="SAM" id="Phobius"/>
    </source>
</evidence>
<keyword evidence="1" id="KW-0472">Membrane</keyword>
<proteinExistence type="predicted"/>
<comment type="caution">
    <text evidence="2">The sequence shown here is derived from an EMBL/GenBank/DDBJ whole genome shotgun (WGS) entry which is preliminary data.</text>
</comment>
<gene>
    <name evidence="2" type="ORF">DI563_04850</name>
</gene>
<sequence length="83" mass="8489">MICAEVNATTGAITPTPAQPADLATCPVVLVTGSELSAVTGIAFPAPADFAAAWGVGFFLVVASYVIGWGPGAVLRFISHWRN</sequence>
<dbReference type="EMBL" id="QFPP01000030">
    <property type="protein sequence ID" value="PZQ77137.1"/>
    <property type="molecule type" value="Genomic_DNA"/>
</dbReference>
<dbReference type="AlphaFoldDB" id="A0A2W5S308"/>
<feature type="transmembrane region" description="Helical" evidence="1">
    <location>
        <begin position="51"/>
        <end position="78"/>
    </location>
</feature>
<name>A0A2W5S308_VARPD</name>